<reference evidence="3" key="1">
    <citation type="submission" date="2023-07" db="EMBL/GenBank/DDBJ databases">
        <title>draft genome sequence of fig (Ficus carica).</title>
        <authorList>
            <person name="Takahashi T."/>
            <person name="Nishimura K."/>
        </authorList>
    </citation>
    <scope>NUCLEOTIDE SEQUENCE</scope>
</reference>
<feature type="repeat" description="PPR" evidence="2">
    <location>
        <begin position="400"/>
        <end position="434"/>
    </location>
</feature>
<organism evidence="3 4">
    <name type="scientific">Ficus carica</name>
    <name type="common">Common fig</name>
    <dbReference type="NCBI Taxonomy" id="3494"/>
    <lineage>
        <taxon>Eukaryota</taxon>
        <taxon>Viridiplantae</taxon>
        <taxon>Streptophyta</taxon>
        <taxon>Embryophyta</taxon>
        <taxon>Tracheophyta</taxon>
        <taxon>Spermatophyta</taxon>
        <taxon>Magnoliopsida</taxon>
        <taxon>eudicotyledons</taxon>
        <taxon>Gunneridae</taxon>
        <taxon>Pentapetalae</taxon>
        <taxon>rosids</taxon>
        <taxon>fabids</taxon>
        <taxon>Rosales</taxon>
        <taxon>Moraceae</taxon>
        <taxon>Ficeae</taxon>
        <taxon>Ficus</taxon>
    </lineage>
</organism>
<dbReference type="Pfam" id="PF20431">
    <property type="entry name" value="E_motif"/>
    <property type="match status" value="1"/>
</dbReference>
<dbReference type="PANTHER" id="PTHR47926">
    <property type="entry name" value="PENTATRICOPEPTIDE REPEAT-CONTAINING PROTEIN"/>
    <property type="match status" value="1"/>
</dbReference>
<dbReference type="Proteomes" id="UP001187192">
    <property type="component" value="Unassembled WGS sequence"/>
</dbReference>
<dbReference type="InterPro" id="IPR046848">
    <property type="entry name" value="E_motif"/>
</dbReference>
<dbReference type="PROSITE" id="PS51375">
    <property type="entry name" value="PPR"/>
    <property type="match status" value="7"/>
</dbReference>
<dbReference type="Gene3D" id="1.25.40.10">
    <property type="entry name" value="Tetratricopeptide repeat domain"/>
    <property type="match status" value="6"/>
</dbReference>
<dbReference type="InterPro" id="IPR046960">
    <property type="entry name" value="PPR_At4g14850-like_plant"/>
</dbReference>
<feature type="repeat" description="PPR" evidence="2">
    <location>
        <begin position="20"/>
        <end position="54"/>
    </location>
</feature>
<dbReference type="FunFam" id="1.25.40.10:FF:000090">
    <property type="entry name" value="Pentatricopeptide repeat-containing protein, chloroplastic"/>
    <property type="match status" value="1"/>
</dbReference>
<dbReference type="Pfam" id="PF01535">
    <property type="entry name" value="PPR"/>
    <property type="match status" value="9"/>
</dbReference>
<protein>
    <recommendedName>
        <fullName evidence="5">Chlororespiratory reduction 4</fullName>
    </recommendedName>
</protein>
<gene>
    <name evidence="3" type="ORF">TIFTF001_022446</name>
</gene>
<keyword evidence="1" id="KW-0677">Repeat</keyword>
<feature type="repeat" description="PPR" evidence="2">
    <location>
        <begin position="471"/>
        <end position="505"/>
    </location>
</feature>
<evidence type="ECO:0000256" key="2">
    <source>
        <dbReference type="PROSITE-ProRule" id="PRU00708"/>
    </source>
</evidence>
<comment type="caution">
    <text evidence="3">The sequence shown here is derived from an EMBL/GenBank/DDBJ whole genome shotgun (WGS) entry which is preliminary data.</text>
</comment>
<feature type="repeat" description="PPR" evidence="2">
    <location>
        <begin position="144"/>
        <end position="178"/>
    </location>
</feature>
<dbReference type="GO" id="GO:0003723">
    <property type="term" value="F:RNA binding"/>
    <property type="evidence" value="ECO:0007669"/>
    <property type="project" value="InterPro"/>
</dbReference>
<dbReference type="Pfam" id="PF13041">
    <property type="entry name" value="PPR_2"/>
    <property type="match status" value="2"/>
</dbReference>
<accession>A0AA88DCU0</accession>
<dbReference type="Pfam" id="PF12854">
    <property type="entry name" value="PPR_1"/>
    <property type="match status" value="1"/>
</dbReference>
<feature type="repeat" description="PPR" evidence="2">
    <location>
        <begin position="299"/>
        <end position="333"/>
    </location>
</feature>
<feature type="repeat" description="PPR" evidence="2">
    <location>
        <begin position="540"/>
        <end position="574"/>
    </location>
</feature>
<dbReference type="GO" id="GO:0009451">
    <property type="term" value="P:RNA modification"/>
    <property type="evidence" value="ECO:0007669"/>
    <property type="project" value="InterPro"/>
</dbReference>
<dbReference type="SUPFAM" id="SSF48452">
    <property type="entry name" value="TPR-like"/>
    <property type="match status" value="1"/>
</dbReference>
<feature type="repeat" description="PPR" evidence="2">
    <location>
        <begin position="82"/>
        <end position="116"/>
    </location>
</feature>
<name>A0AA88DCU0_FICCA</name>
<evidence type="ECO:0000313" key="3">
    <source>
        <dbReference type="EMBL" id="GMN53320.1"/>
    </source>
</evidence>
<evidence type="ECO:0000256" key="1">
    <source>
        <dbReference type="ARBA" id="ARBA00022737"/>
    </source>
</evidence>
<proteinExistence type="predicted"/>
<keyword evidence="4" id="KW-1185">Reference proteome</keyword>
<dbReference type="PANTHER" id="PTHR47926:SF347">
    <property type="entry name" value="PENTATRICOPEPTIDE REPEAT-CONTAINING PROTEIN"/>
    <property type="match status" value="1"/>
</dbReference>
<dbReference type="InterPro" id="IPR002885">
    <property type="entry name" value="PPR_rpt"/>
</dbReference>
<dbReference type="InterPro" id="IPR011990">
    <property type="entry name" value="TPR-like_helical_dom_sf"/>
</dbReference>
<dbReference type="EMBL" id="BTGU01000046">
    <property type="protein sequence ID" value="GMN53320.1"/>
    <property type="molecule type" value="Genomic_DNA"/>
</dbReference>
<dbReference type="NCBIfam" id="TIGR00756">
    <property type="entry name" value="PPR"/>
    <property type="match status" value="8"/>
</dbReference>
<evidence type="ECO:0008006" key="5">
    <source>
        <dbReference type="Google" id="ProtNLM"/>
    </source>
</evidence>
<evidence type="ECO:0000313" key="4">
    <source>
        <dbReference type="Proteomes" id="UP001187192"/>
    </source>
</evidence>
<sequence>MRHGLVDSAQKLFDKMPQRNTVTWNAMIRGYFLNGRFENALKLFDKMPERDVVSYNTLIAGLMQCGDVDGARRVFRGMGFRDVVTWNSMVAGYIRNGMICEALRVFDEMPLKDVVSWNLVIGGLVRCGECDLAEEYFRQMRTRDVVSWTIMISGLASAGRIVEARELFDNMPVRDTQAWNAMMVGYIQNGYIQIAESLFQKMPEPDFDSWNELVNGLLKSGRANHAMKLFIERPEKCQKTWNSILLKLIRNGLVKEAHAFLEKSPYSDVVSWTNIIVGYFEIREVDSAVNIFDFMPIRDATVYNVIIFGLGEKDQGEEGVKLFIRMKESGPLPDEATFTSVLTICSDLPALQLGRQTHALVVKTGYDKFVAVCNAMVTMYARCGNMSSALLEFSSMPDHDLISWNSIICGFAHHGNGENALDMFRQMRSEDVEPNHITFVGVLSACSRAGLVDLGRYFYHLMKHEYCLRPTSEHYTCLVDLLGRFGLIDEAVSLLDQMKEDGIEVPASVWGALLGACRIHNNIEVGKIAGERILEMEPCNSGVYLILAEMYLSCGKRKDAERIWTRMKEAGVKKQPGCSWVQLNDSNHVFLSGDGSHPQFSRISSLLELLLMEMETKTSKSVAASFQQGTIGCISSILAVAGFPFLQEQIGQDLQGQ</sequence>
<dbReference type="AlphaFoldDB" id="A0AA88DCU0"/>